<sequence length="93" mass="10054">MDSCVSPECSQDDDPLRSLSIAKWLTPNRLSLGGKFLAILLVTLGMILSLFGWEHINMDTLKAGAWTLALVGAPIDASHIVGNLVAPWSKHAR</sequence>
<protein>
    <submittedName>
        <fullName evidence="2">Uncharacterized protein</fullName>
    </submittedName>
</protein>
<name>A0A968GBD4_9SPIO</name>
<feature type="transmembrane region" description="Helical" evidence="1">
    <location>
        <begin position="65"/>
        <end position="86"/>
    </location>
</feature>
<dbReference type="AlphaFoldDB" id="A0A968GBD4"/>
<keyword evidence="3" id="KW-1185">Reference proteome</keyword>
<dbReference type="RefSeq" id="WP_167701044.1">
    <property type="nucleotide sequence ID" value="NZ_CP118176.1"/>
</dbReference>
<evidence type="ECO:0000256" key="1">
    <source>
        <dbReference type="SAM" id="Phobius"/>
    </source>
</evidence>
<accession>A0A968GBD4</accession>
<comment type="caution">
    <text evidence="2">The sequence shown here is derived from an EMBL/GenBank/DDBJ whole genome shotgun (WGS) entry which is preliminary data.</text>
</comment>
<evidence type="ECO:0000313" key="3">
    <source>
        <dbReference type="Proteomes" id="UP000711995"/>
    </source>
</evidence>
<dbReference type="Proteomes" id="UP000711995">
    <property type="component" value="Unassembled WGS sequence"/>
</dbReference>
<keyword evidence="1" id="KW-0472">Membrane</keyword>
<keyword evidence="1" id="KW-1133">Transmembrane helix</keyword>
<dbReference type="EMBL" id="JAATLJ010000003">
    <property type="protein sequence ID" value="NIZ41422.1"/>
    <property type="molecule type" value="Genomic_DNA"/>
</dbReference>
<proteinExistence type="predicted"/>
<organism evidence="2 3">
    <name type="scientific">Entomospira entomophila</name>
    <dbReference type="NCBI Taxonomy" id="2719988"/>
    <lineage>
        <taxon>Bacteria</taxon>
        <taxon>Pseudomonadati</taxon>
        <taxon>Spirochaetota</taxon>
        <taxon>Spirochaetia</taxon>
        <taxon>Spirochaetales</taxon>
        <taxon>Spirochaetaceae</taxon>
        <taxon>Entomospira</taxon>
    </lineage>
</organism>
<keyword evidence="1" id="KW-0812">Transmembrane</keyword>
<gene>
    <name evidence="2" type="ORF">HCT14_07870</name>
</gene>
<reference evidence="2 3" key="1">
    <citation type="submission" date="2020-03" db="EMBL/GenBank/DDBJ databases">
        <title>Spirochaetal bacteria isolated from arthropods constitute a novel genus Entomospira genus novum within the order Spirochaetales.</title>
        <authorList>
            <person name="Grana-Miraglia L."/>
            <person name="Sikutova S."/>
            <person name="Fingerle V."/>
            <person name="Sing A."/>
            <person name="Castillo-Ramirez S."/>
            <person name="Margos G."/>
            <person name="Rudolf I."/>
        </authorList>
    </citation>
    <scope>NUCLEOTIDE SEQUENCE [LARGE SCALE GENOMIC DNA]</scope>
    <source>
        <strain evidence="2 3">BR193</strain>
    </source>
</reference>
<evidence type="ECO:0000313" key="2">
    <source>
        <dbReference type="EMBL" id="NIZ41422.1"/>
    </source>
</evidence>
<feature type="transmembrane region" description="Helical" evidence="1">
    <location>
        <begin position="32"/>
        <end position="53"/>
    </location>
</feature>